<dbReference type="HAMAP" id="MF_00274">
    <property type="entry name" value="DNA_YbaB_EbfC"/>
    <property type="match status" value="1"/>
</dbReference>
<feature type="coiled-coil region" evidence="3">
    <location>
        <begin position="4"/>
        <end position="31"/>
    </location>
</feature>
<dbReference type="InterPro" id="IPR036894">
    <property type="entry name" value="YbaB-like_sf"/>
</dbReference>
<keyword evidence="2" id="KW-0963">Cytoplasm</keyword>
<dbReference type="PANTHER" id="PTHR33449:SF1">
    <property type="entry name" value="NUCLEOID-ASSOCIATED PROTEIN YBAB"/>
    <property type="match status" value="1"/>
</dbReference>
<dbReference type="RefSeq" id="WP_188823244.1">
    <property type="nucleotide sequence ID" value="NZ_BMHH01000005.1"/>
</dbReference>
<dbReference type="AlphaFoldDB" id="A0A916S8J9"/>
<comment type="caution">
    <text evidence="4">The sequence shown here is derived from an EMBL/GenBank/DDBJ whole genome shotgun (WGS) entry which is preliminary data.</text>
</comment>
<name>A0A916S8J9_9HYPH</name>
<dbReference type="Gene3D" id="3.30.1310.10">
    <property type="entry name" value="Nucleoid-associated protein YbaB-like domain"/>
    <property type="match status" value="1"/>
</dbReference>
<sequence length="107" mass="11351">MRDMMGMLSKAKEMQAKMQALQEEIAALEATGNSGGGLVSVTLTGKGVMSALKIDPSLLKEDEAEILEDLIVAAHNEAKTKIETLMTEKTQALTAGLPLPPGFKLPI</sequence>
<reference evidence="4" key="2">
    <citation type="submission" date="2020-09" db="EMBL/GenBank/DDBJ databases">
        <authorList>
            <person name="Sun Q."/>
            <person name="Zhou Y."/>
        </authorList>
    </citation>
    <scope>NUCLEOTIDE SEQUENCE</scope>
    <source>
        <strain evidence="4">CGMCC 1.15082</strain>
    </source>
</reference>
<evidence type="ECO:0000256" key="3">
    <source>
        <dbReference type="SAM" id="Coils"/>
    </source>
</evidence>
<dbReference type="Proteomes" id="UP000646478">
    <property type="component" value="Unassembled WGS sequence"/>
</dbReference>
<evidence type="ECO:0000313" key="4">
    <source>
        <dbReference type="EMBL" id="GGA89171.1"/>
    </source>
</evidence>
<organism evidence="4 5">
    <name type="scientific">Brucella endophytica</name>
    <dbReference type="NCBI Taxonomy" id="1963359"/>
    <lineage>
        <taxon>Bacteria</taxon>
        <taxon>Pseudomonadati</taxon>
        <taxon>Pseudomonadota</taxon>
        <taxon>Alphaproteobacteria</taxon>
        <taxon>Hyphomicrobiales</taxon>
        <taxon>Brucellaceae</taxon>
        <taxon>Brucella/Ochrobactrum group</taxon>
        <taxon>Brucella</taxon>
    </lineage>
</organism>
<proteinExistence type="inferred from homology"/>
<protein>
    <recommendedName>
        <fullName evidence="2">Nucleoid-associated protein GCM10011491_16270</fullName>
    </recommendedName>
</protein>
<evidence type="ECO:0000256" key="2">
    <source>
        <dbReference type="HAMAP-Rule" id="MF_00274"/>
    </source>
</evidence>
<keyword evidence="5" id="KW-1185">Reference proteome</keyword>
<gene>
    <name evidence="4" type="ORF">GCM10011491_16270</name>
</gene>
<keyword evidence="3" id="KW-0175">Coiled coil</keyword>
<dbReference type="EMBL" id="BMHH01000005">
    <property type="protein sequence ID" value="GGA89171.1"/>
    <property type="molecule type" value="Genomic_DNA"/>
</dbReference>
<comment type="subunit">
    <text evidence="2">Homodimer.</text>
</comment>
<comment type="function">
    <text evidence="2">Binds to DNA and alters its conformation. May be involved in regulation of gene expression, nucleoid organization and DNA protection.</text>
</comment>
<accession>A0A916S8J9</accession>
<dbReference type="GO" id="GO:0005829">
    <property type="term" value="C:cytosol"/>
    <property type="evidence" value="ECO:0007669"/>
    <property type="project" value="TreeGrafter"/>
</dbReference>
<dbReference type="PIRSF" id="PIRSF004555">
    <property type="entry name" value="UCP004555"/>
    <property type="match status" value="1"/>
</dbReference>
<dbReference type="GO" id="GO:0043590">
    <property type="term" value="C:bacterial nucleoid"/>
    <property type="evidence" value="ECO:0007669"/>
    <property type="project" value="UniProtKB-UniRule"/>
</dbReference>
<reference evidence="4" key="1">
    <citation type="journal article" date="2014" name="Int. J. Syst. Evol. Microbiol.">
        <title>Complete genome sequence of Corynebacterium casei LMG S-19264T (=DSM 44701T), isolated from a smear-ripened cheese.</title>
        <authorList>
            <consortium name="US DOE Joint Genome Institute (JGI-PGF)"/>
            <person name="Walter F."/>
            <person name="Albersmeier A."/>
            <person name="Kalinowski J."/>
            <person name="Ruckert C."/>
        </authorList>
    </citation>
    <scope>NUCLEOTIDE SEQUENCE</scope>
    <source>
        <strain evidence="4">CGMCC 1.15082</strain>
    </source>
</reference>
<dbReference type="PANTHER" id="PTHR33449">
    <property type="entry name" value="NUCLEOID-ASSOCIATED PROTEIN YBAB"/>
    <property type="match status" value="1"/>
</dbReference>
<dbReference type="NCBIfam" id="TIGR00103">
    <property type="entry name" value="DNA_YbaB_EbfC"/>
    <property type="match status" value="1"/>
</dbReference>
<comment type="similarity">
    <text evidence="2">Belongs to the YbaB/EbfC family.</text>
</comment>
<dbReference type="Pfam" id="PF02575">
    <property type="entry name" value="YbaB_DNA_bd"/>
    <property type="match status" value="1"/>
</dbReference>
<evidence type="ECO:0000256" key="1">
    <source>
        <dbReference type="ARBA" id="ARBA00023125"/>
    </source>
</evidence>
<dbReference type="GO" id="GO:0003677">
    <property type="term" value="F:DNA binding"/>
    <property type="evidence" value="ECO:0007669"/>
    <property type="project" value="UniProtKB-UniRule"/>
</dbReference>
<dbReference type="InterPro" id="IPR004401">
    <property type="entry name" value="YbaB/EbfC"/>
</dbReference>
<dbReference type="SUPFAM" id="SSF82607">
    <property type="entry name" value="YbaB-like"/>
    <property type="match status" value="1"/>
</dbReference>
<evidence type="ECO:0000313" key="5">
    <source>
        <dbReference type="Proteomes" id="UP000646478"/>
    </source>
</evidence>
<keyword evidence="1 2" id="KW-0238">DNA-binding</keyword>
<comment type="subcellular location">
    <subcellularLocation>
        <location evidence="2">Cytoplasm</location>
        <location evidence="2">Nucleoid</location>
    </subcellularLocation>
</comment>